<accession>A0A0D0CA31</accession>
<keyword evidence="3" id="KW-1185">Reference proteome</keyword>
<dbReference type="AlphaFoldDB" id="A0A0D0CA31"/>
<keyword evidence="1" id="KW-0472">Membrane</keyword>
<dbReference type="HOGENOM" id="CLU_1586677_0_0_1"/>
<feature type="transmembrane region" description="Helical" evidence="1">
    <location>
        <begin position="55"/>
        <end position="80"/>
    </location>
</feature>
<protein>
    <submittedName>
        <fullName evidence="2">Uncharacterized protein</fullName>
    </submittedName>
</protein>
<gene>
    <name evidence="2" type="ORF">GYMLUDRAFT_249206</name>
</gene>
<keyword evidence="1" id="KW-1133">Transmembrane helix</keyword>
<evidence type="ECO:0000313" key="2">
    <source>
        <dbReference type="EMBL" id="KIK54862.1"/>
    </source>
</evidence>
<reference evidence="2 3" key="1">
    <citation type="submission" date="2014-04" db="EMBL/GenBank/DDBJ databases">
        <title>Evolutionary Origins and Diversification of the Mycorrhizal Mutualists.</title>
        <authorList>
            <consortium name="DOE Joint Genome Institute"/>
            <consortium name="Mycorrhizal Genomics Consortium"/>
            <person name="Kohler A."/>
            <person name="Kuo A."/>
            <person name="Nagy L.G."/>
            <person name="Floudas D."/>
            <person name="Copeland A."/>
            <person name="Barry K.W."/>
            <person name="Cichocki N."/>
            <person name="Veneault-Fourrey C."/>
            <person name="LaButti K."/>
            <person name="Lindquist E.A."/>
            <person name="Lipzen A."/>
            <person name="Lundell T."/>
            <person name="Morin E."/>
            <person name="Murat C."/>
            <person name="Riley R."/>
            <person name="Ohm R."/>
            <person name="Sun H."/>
            <person name="Tunlid A."/>
            <person name="Henrissat B."/>
            <person name="Grigoriev I.V."/>
            <person name="Hibbett D.S."/>
            <person name="Martin F."/>
        </authorList>
    </citation>
    <scope>NUCLEOTIDE SEQUENCE [LARGE SCALE GENOMIC DNA]</scope>
    <source>
        <strain evidence="2 3">FD-317 M1</strain>
    </source>
</reference>
<dbReference type="EMBL" id="KN834812">
    <property type="protein sequence ID" value="KIK54862.1"/>
    <property type="molecule type" value="Genomic_DNA"/>
</dbReference>
<keyword evidence="1" id="KW-0812">Transmembrane</keyword>
<sequence length="168" mass="18578">MTPEEQALLATFGQQTLLEIIDVIISSFFYGMCLLGACLLIAWIRPSSEQGRSKVLITSFIAILVSFTWDNVITNAFAAIQARYGMMEQLHQGLEAQGEAAAAKSAWWYDVNPWPAAINVSMINSSVFAYVPFLSTLFLLIQTNTSPVVETFYSSQLVAQSDTITEIH</sequence>
<proteinExistence type="predicted"/>
<feature type="transmembrane region" description="Helical" evidence="1">
    <location>
        <begin position="20"/>
        <end position="43"/>
    </location>
</feature>
<name>A0A0D0CA31_9AGAR</name>
<evidence type="ECO:0000256" key="1">
    <source>
        <dbReference type="SAM" id="Phobius"/>
    </source>
</evidence>
<evidence type="ECO:0000313" key="3">
    <source>
        <dbReference type="Proteomes" id="UP000053593"/>
    </source>
</evidence>
<feature type="transmembrane region" description="Helical" evidence="1">
    <location>
        <begin position="116"/>
        <end position="141"/>
    </location>
</feature>
<dbReference type="Proteomes" id="UP000053593">
    <property type="component" value="Unassembled WGS sequence"/>
</dbReference>
<organism evidence="2 3">
    <name type="scientific">Collybiopsis luxurians FD-317 M1</name>
    <dbReference type="NCBI Taxonomy" id="944289"/>
    <lineage>
        <taxon>Eukaryota</taxon>
        <taxon>Fungi</taxon>
        <taxon>Dikarya</taxon>
        <taxon>Basidiomycota</taxon>
        <taxon>Agaricomycotina</taxon>
        <taxon>Agaricomycetes</taxon>
        <taxon>Agaricomycetidae</taxon>
        <taxon>Agaricales</taxon>
        <taxon>Marasmiineae</taxon>
        <taxon>Omphalotaceae</taxon>
        <taxon>Collybiopsis</taxon>
        <taxon>Collybiopsis luxurians</taxon>
    </lineage>
</organism>